<proteinExistence type="predicted"/>
<sequence length="158" mass="17437">MVRGPHSPYTLVALGETTFSQGPDMPLFENLKPLLKGYEGAITRIIIPVNSGFVVNQKFRIDATDSSGRVFRWRGVVKAVVQKPNLLKLRLKCKKGVPRPSDSLTLASATVRPAITDEDVIDLTLTVTIENNDPIDDVLINAILTLEEPEYPLDPDDL</sequence>
<accession>D5SRH7</accession>
<dbReference type="AlphaFoldDB" id="D5SRH7"/>
<keyword evidence="2" id="KW-1185">Reference proteome</keyword>
<dbReference type="Proteomes" id="UP000002220">
    <property type="component" value="Chromosome"/>
</dbReference>
<dbReference type="KEGG" id="plm:Plim_2848"/>
<reference evidence="1 2" key="1">
    <citation type="journal article" date="2010" name="Stand. Genomic Sci.">
        <title>Complete genome sequence of Planctomyces limnophilus type strain (Mu 290).</title>
        <authorList>
            <person name="Labutti K."/>
            <person name="Sikorski J."/>
            <person name="Schneider S."/>
            <person name="Nolan M."/>
            <person name="Lucas S."/>
            <person name="Glavina Del Rio T."/>
            <person name="Tice H."/>
            <person name="Cheng J.F."/>
            <person name="Goodwin L."/>
            <person name="Pitluck S."/>
            <person name="Liolios K."/>
            <person name="Ivanova N."/>
            <person name="Mavromatis K."/>
            <person name="Mikhailova N."/>
            <person name="Pati A."/>
            <person name="Chen A."/>
            <person name="Palaniappan K."/>
            <person name="Land M."/>
            <person name="Hauser L."/>
            <person name="Chang Y.J."/>
            <person name="Jeffries C.D."/>
            <person name="Tindall B.J."/>
            <person name="Rohde M."/>
            <person name="Goker M."/>
            <person name="Woyke T."/>
            <person name="Bristow J."/>
            <person name="Eisen J.A."/>
            <person name="Markowitz V."/>
            <person name="Hugenholtz P."/>
            <person name="Kyrpides N.C."/>
            <person name="Klenk H.P."/>
            <person name="Lapidus A."/>
        </authorList>
    </citation>
    <scope>NUCLEOTIDE SEQUENCE [LARGE SCALE GENOMIC DNA]</scope>
    <source>
        <strain evidence="2">ATCC 43296 / DSM 3776 / IFAM 1008 / 290</strain>
    </source>
</reference>
<protein>
    <submittedName>
        <fullName evidence="1">Uncharacterized protein</fullName>
    </submittedName>
</protein>
<organism evidence="1 2">
    <name type="scientific">Planctopirus limnophila (strain ATCC 43296 / DSM 3776 / IFAM 1008 / Mu 290)</name>
    <name type="common">Planctomyces limnophilus</name>
    <dbReference type="NCBI Taxonomy" id="521674"/>
    <lineage>
        <taxon>Bacteria</taxon>
        <taxon>Pseudomonadati</taxon>
        <taxon>Planctomycetota</taxon>
        <taxon>Planctomycetia</taxon>
        <taxon>Planctomycetales</taxon>
        <taxon>Planctomycetaceae</taxon>
        <taxon>Planctopirus</taxon>
    </lineage>
</organism>
<dbReference type="EMBL" id="CP001744">
    <property type="protein sequence ID" value="ADG68670.1"/>
    <property type="molecule type" value="Genomic_DNA"/>
</dbReference>
<evidence type="ECO:0000313" key="2">
    <source>
        <dbReference type="Proteomes" id="UP000002220"/>
    </source>
</evidence>
<gene>
    <name evidence="1" type="ordered locus">Plim_2848</name>
</gene>
<evidence type="ECO:0000313" key="1">
    <source>
        <dbReference type="EMBL" id="ADG68670.1"/>
    </source>
</evidence>
<dbReference type="HOGENOM" id="CLU_1667779_0_0_0"/>
<name>D5SRH7_PLAL2</name>